<dbReference type="PANTHER" id="PTHR13132:SF29">
    <property type="entry name" value="ALPHA-(1,6)-FUCOSYLTRANSFERASE"/>
    <property type="match status" value="1"/>
</dbReference>
<feature type="domain" description="GT23" evidence="3">
    <location>
        <begin position="1"/>
        <end position="115"/>
    </location>
</feature>
<evidence type="ECO:0000259" key="3">
    <source>
        <dbReference type="PROSITE" id="PS51659"/>
    </source>
</evidence>
<evidence type="ECO:0000256" key="1">
    <source>
        <dbReference type="ARBA" id="ARBA00022676"/>
    </source>
</evidence>
<organism evidence="4 5">
    <name type="scientific">Cymbomonas tetramitiformis</name>
    <dbReference type="NCBI Taxonomy" id="36881"/>
    <lineage>
        <taxon>Eukaryota</taxon>
        <taxon>Viridiplantae</taxon>
        <taxon>Chlorophyta</taxon>
        <taxon>Pyramimonadophyceae</taxon>
        <taxon>Pyramimonadales</taxon>
        <taxon>Pyramimonadaceae</taxon>
        <taxon>Cymbomonas</taxon>
    </lineage>
</organism>
<reference evidence="4 5" key="1">
    <citation type="journal article" date="2015" name="Genome Biol. Evol.">
        <title>Comparative Genomics of a Bacterivorous Green Alga Reveals Evolutionary Causalities and Consequences of Phago-Mixotrophic Mode of Nutrition.</title>
        <authorList>
            <person name="Burns J.A."/>
            <person name="Paasch A."/>
            <person name="Narechania A."/>
            <person name="Kim E."/>
        </authorList>
    </citation>
    <scope>NUCLEOTIDE SEQUENCE [LARGE SCALE GENOMIC DNA]</scope>
    <source>
        <strain evidence="4 5">PLY_AMNH</strain>
    </source>
</reference>
<gene>
    <name evidence="4" type="ORF">CYMTET_25395</name>
</gene>
<dbReference type="Gene3D" id="3.40.50.11350">
    <property type="match status" value="1"/>
</dbReference>
<dbReference type="InterPro" id="IPR045573">
    <property type="entry name" value="Fut8_N_cat"/>
</dbReference>
<dbReference type="InterPro" id="IPR027350">
    <property type="entry name" value="GT23_dom"/>
</dbReference>
<dbReference type="PROSITE" id="PS51659">
    <property type="entry name" value="GT23"/>
    <property type="match status" value="1"/>
</dbReference>
<sequence length="138" mass="15805">MKTKYGYTSVYLATDSPEVARLAQRTYPKFHFVTQAIDRGWYEDGSNARIEDRMKGLAGRNLRERIAMEAVADLEVMSRCDAFIGTFSSNMGRLAFELMSARKNYIPPFVSLDNAWCAGFSARFSRVFTRNGFRRIDC</sequence>
<dbReference type="Pfam" id="PF19745">
    <property type="entry name" value="FUT8_N_cat"/>
    <property type="match status" value="1"/>
</dbReference>
<dbReference type="Proteomes" id="UP001190700">
    <property type="component" value="Unassembled WGS sequence"/>
</dbReference>
<proteinExistence type="predicted"/>
<dbReference type="PANTHER" id="PTHR13132">
    <property type="entry name" value="ALPHA- 1,6 -FUCOSYLTRANSFERASE"/>
    <property type="match status" value="1"/>
</dbReference>
<keyword evidence="2" id="KW-0808">Transferase</keyword>
<evidence type="ECO:0000256" key="2">
    <source>
        <dbReference type="ARBA" id="ARBA00022679"/>
    </source>
</evidence>
<keyword evidence="5" id="KW-1185">Reference proteome</keyword>
<evidence type="ECO:0000313" key="5">
    <source>
        <dbReference type="Proteomes" id="UP001190700"/>
    </source>
</evidence>
<dbReference type="AlphaFoldDB" id="A0AAE0KZ84"/>
<keyword evidence="1" id="KW-0328">Glycosyltransferase</keyword>
<name>A0AAE0KZ84_9CHLO</name>
<dbReference type="GO" id="GO:0046921">
    <property type="term" value="F:alpha-(1-&gt;6)-fucosyltransferase activity"/>
    <property type="evidence" value="ECO:0007669"/>
    <property type="project" value="TreeGrafter"/>
</dbReference>
<evidence type="ECO:0000313" key="4">
    <source>
        <dbReference type="EMBL" id="KAK3265954.1"/>
    </source>
</evidence>
<comment type="caution">
    <text evidence="4">The sequence shown here is derived from an EMBL/GenBank/DDBJ whole genome shotgun (WGS) entry which is preliminary data.</text>
</comment>
<protein>
    <recommendedName>
        <fullName evidence="3">GT23 domain-containing protein</fullName>
    </recommendedName>
</protein>
<dbReference type="GO" id="GO:0006487">
    <property type="term" value="P:protein N-linked glycosylation"/>
    <property type="evidence" value="ECO:0007669"/>
    <property type="project" value="TreeGrafter"/>
</dbReference>
<accession>A0AAE0KZ84</accession>
<dbReference type="EMBL" id="LGRX02013561">
    <property type="protein sequence ID" value="KAK3265954.1"/>
    <property type="molecule type" value="Genomic_DNA"/>
</dbReference>